<sequence>MPSDIPDEISVDVSNLNIGDSIQVADIRQELSVAITSEDDETIVTVQAPAAEVENGQATEEQLEETEGTEEANTSEEE</sequence>
<name>A0ABV6KHW7_9BACI</name>
<dbReference type="SUPFAM" id="SSF50715">
    <property type="entry name" value="Ribosomal protein L25-like"/>
    <property type="match status" value="1"/>
</dbReference>
<dbReference type="RefSeq" id="WP_335962454.1">
    <property type="nucleotide sequence ID" value="NZ_JAXBLX010000029.1"/>
</dbReference>
<dbReference type="Proteomes" id="UP001589838">
    <property type="component" value="Unassembled WGS sequence"/>
</dbReference>
<feature type="domain" description="Large ribosomal subunit protein bL25 beta" evidence="2">
    <location>
        <begin position="2"/>
        <end position="49"/>
    </location>
</feature>
<dbReference type="Pfam" id="PF14693">
    <property type="entry name" value="Ribosomal_TL5_C"/>
    <property type="match status" value="1"/>
</dbReference>
<dbReference type="InterPro" id="IPR020057">
    <property type="entry name" value="Ribosomal_bL25_b-dom"/>
</dbReference>
<comment type="caution">
    <text evidence="3">The sequence shown here is derived from an EMBL/GenBank/DDBJ whole genome shotgun (WGS) entry which is preliminary data.</text>
</comment>
<evidence type="ECO:0000313" key="4">
    <source>
        <dbReference type="Proteomes" id="UP001589838"/>
    </source>
</evidence>
<evidence type="ECO:0000313" key="3">
    <source>
        <dbReference type="EMBL" id="MFC0472884.1"/>
    </source>
</evidence>
<dbReference type="InterPro" id="IPR011035">
    <property type="entry name" value="Ribosomal_bL25/Gln-tRNA_synth"/>
</dbReference>
<protein>
    <recommendedName>
        <fullName evidence="2">Large ribosomal subunit protein bL25 beta domain-containing protein</fullName>
    </recommendedName>
</protein>
<dbReference type="EMBL" id="JBHLUX010000089">
    <property type="protein sequence ID" value="MFC0472884.1"/>
    <property type="molecule type" value="Genomic_DNA"/>
</dbReference>
<proteinExistence type="predicted"/>
<accession>A0ABV6KHW7</accession>
<keyword evidence="4" id="KW-1185">Reference proteome</keyword>
<evidence type="ECO:0000259" key="2">
    <source>
        <dbReference type="Pfam" id="PF14693"/>
    </source>
</evidence>
<dbReference type="Gene3D" id="2.170.120.20">
    <property type="entry name" value="Ribosomal protein L25, beta domain"/>
    <property type="match status" value="1"/>
</dbReference>
<feature type="region of interest" description="Disordered" evidence="1">
    <location>
        <begin position="51"/>
        <end position="78"/>
    </location>
</feature>
<reference evidence="3 4" key="1">
    <citation type="submission" date="2024-09" db="EMBL/GenBank/DDBJ databases">
        <authorList>
            <person name="Sun Q."/>
            <person name="Mori K."/>
        </authorList>
    </citation>
    <scope>NUCLEOTIDE SEQUENCE [LARGE SCALE GENOMIC DNA]</scope>
    <source>
        <strain evidence="3 4">NCAIM B.02610</strain>
    </source>
</reference>
<evidence type="ECO:0000256" key="1">
    <source>
        <dbReference type="SAM" id="MobiDB-lite"/>
    </source>
</evidence>
<gene>
    <name evidence="3" type="ORF">ACFFHM_20935</name>
</gene>
<organism evidence="3 4">
    <name type="scientific">Halalkalibacter kiskunsagensis</name>
    <dbReference type="NCBI Taxonomy" id="1548599"/>
    <lineage>
        <taxon>Bacteria</taxon>
        <taxon>Bacillati</taxon>
        <taxon>Bacillota</taxon>
        <taxon>Bacilli</taxon>
        <taxon>Bacillales</taxon>
        <taxon>Bacillaceae</taxon>
        <taxon>Halalkalibacter</taxon>
    </lineage>
</organism>
<feature type="compositionally biased region" description="Acidic residues" evidence="1">
    <location>
        <begin position="61"/>
        <end position="78"/>
    </location>
</feature>
<dbReference type="InterPro" id="IPR037121">
    <property type="entry name" value="Ribosomal_bL25_C"/>
</dbReference>